<dbReference type="EMBL" id="VIKU02000005">
    <property type="protein sequence ID" value="NHF60772.1"/>
    <property type="molecule type" value="Genomic_DNA"/>
</dbReference>
<dbReference type="PROSITE" id="PS51186">
    <property type="entry name" value="GNAT"/>
    <property type="match status" value="1"/>
</dbReference>
<comment type="caution">
    <text evidence="2">The sequence shown here is derived from an EMBL/GenBank/DDBJ whole genome shotgun (WGS) entry which is preliminary data.</text>
</comment>
<dbReference type="GO" id="GO:0016747">
    <property type="term" value="F:acyltransferase activity, transferring groups other than amino-acyl groups"/>
    <property type="evidence" value="ECO:0007669"/>
    <property type="project" value="InterPro"/>
</dbReference>
<dbReference type="Pfam" id="PF00583">
    <property type="entry name" value="Acetyltransf_1"/>
    <property type="match status" value="1"/>
</dbReference>
<dbReference type="Proteomes" id="UP000707206">
    <property type="component" value="Unassembled WGS sequence"/>
</dbReference>
<dbReference type="CDD" id="cd04301">
    <property type="entry name" value="NAT_SF"/>
    <property type="match status" value="1"/>
</dbReference>
<dbReference type="AlphaFoldDB" id="A0A967AVM3"/>
<protein>
    <submittedName>
        <fullName evidence="2">GNAT family N-acetyltransferase</fullName>
    </submittedName>
</protein>
<dbReference type="Gene3D" id="3.40.630.30">
    <property type="match status" value="1"/>
</dbReference>
<sequence>MKIENSKPKDIDVIFERYRVAADFQRSKFLKHIWPEFDRKMVETEIRELRQFKIVVGETIACVWAVTFNDPEIWGAHDRDPSVYIHRIAVHPDFRGHNFVRVIVRWAKNYAVSKNRKFIRLDTCGNNKRLIKHYTTNGFKFLGIEKLPYSEALPAHYHDADVCRFEIAL</sequence>
<accession>A0A967AVM3</accession>
<name>A0A967AVM3_9FLAO</name>
<organism evidence="2 3">
    <name type="scientific">Pelagihabitans pacificus</name>
    <dbReference type="NCBI Taxonomy" id="2696054"/>
    <lineage>
        <taxon>Bacteria</taxon>
        <taxon>Pseudomonadati</taxon>
        <taxon>Bacteroidota</taxon>
        <taxon>Flavobacteriia</taxon>
        <taxon>Flavobacteriales</taxon>
        <taxon>Flavobacteriaceae</taxon>
        <taxon>Pelagihabitans</taxon>
    </lineage>
</organism>
<evidence type="ECO:0000259" key="1">
    <source>
        <dbReference type="PROSITE" id="PS51186"/>
    </source>
</evidence>
<reference evidence="2" key="2">
    <citation type="submission" date="2020-03" db="EMBL/GenBank/DDBJ databases">
        <title>Flavobacteriaceae bacterium strain TP-CH-4, a member of the family Flavobacteriaceae isolated from a deep-sea seamount.</title>
        <authorList>
            <person name="Zhang D.-C."/>
        </authorList>
    </citation>
    <scope>NUCLEOTIDE SEQUENCE</scope>
    <source>
        <strain evidence="2">TP-CH-4</strain>
    </source>
</reference>
<evidence type="ECO:0000313" key="3">
    <source>
        <dbReference type="Proteomes" id="UP000707206"/>
    </source>
</evidence>
<dbReference type="InterPro" id="IPR000182">
    <property type="entry name" value="GNAT_dom"/>
</dbReference>
<reference evidence="2" key="1">
    <citation type="submission" date="2019-07" db="EMBL/GenBank/DDBJ databases">
        <authorList>
            <person name="De-Chao Zhang Q."/>
        </authorList>
    </citation>
    <scope>NUCLEOTIDE SEQUENCE</scope>
    <source>
        <strain evidence="2">TP-CH-4</strain>
    </source>
</reference>
<feature type="domain" description="N-acetyltransferase" evidence="1">
    <location>
        <begin position="1"/>
        <end position="160"/>
    </location>
</feature>
<gene>
    <name evidence="2" type="ORF">FK220_015565</name>
</gene>
<dbReference type="InterPro" id="IPR016181">
    <property type="entry name" value="Acyl_CoA_acyltransferase"/>
</dbReference>
<proteinExistence type="predicted"/>
<dbReference type="SUPFAM" id="SSF55729">
    <property type="entry name" value="Acyl-CoA N-acyltransferases (Nat)"/>
    <property type="match status" value="1"/>
</dbReference>
<evidence type="ECO:0000313" key="2">
    <source>
        <dbReference type="EMBL" id="NHF60772.1"/>
    </source>
</evidence>
<keyword evidence="3" id="KW-1185">Reference proteome</keyword>